<dbReference type="EMBL" id="CP022515">
    <property type="protein sequence ID" value="ASO07561.1"/>
    <property type="molecule type" value="Genomic_DNA"/>
</dbReference>
<gene>
    <name evidence="1" type="ORF">AREALGSMS7_04157</name>
</gene>
<accession>A0A221V352</accession>
<protein>
    <submittedName>
        <fullName evidence="1">Uncharacterized protein</fullName>
    </submittedName>
</protein>
<proteinExistence type="predicted"/>
<reference evidence="1 2" key="1">
    <citation type="submission" date="2017-07" db="EMBL/GenBank/DDBJ databases">
        <title>Genome Sequence of Arenibacter algicola Strain SMS7 Isolated from a culture of the Diatom Skeletonema marinoi.</title>
        <authorList>
            <person name="Topel M."/>
            <person name="Pinder M.I.M."/>
            <person name="Johansson O.N."/>
            <person name="Kourtchenko O."/>
            <person name="Godhe A."/>
            <person name="Clarke A.K."/>
        </authorList>
    </citation>
    <scope>NUCLEOTIDE SEQUENCE [LARGE SCALE GENOMIC DNA]</scope>
    <source>
        <strain evidence="1 2">SMS7</strain>
    </source>
</reference>
<evidence type="ECO:0000313" key="2">
    <source>
        <dbReference type="Proteomes" id="UP000204551"/>
    </source>
</evidence>
<name>A0A221V352_9FLAO</name>
<dbReference type="KEGG" id="aalg:AREALGSMS7_04157"/>
<dbReference type="Proteomes" id="UP000204551">
    <property type="component" value="Chromosome"/>
</dbReference>
<dbReference type="AlphaFoldDB" id="A0A221V352"/>
<evidence type="ECO:0000313" key="1">
    <source>
        <dbReference type="EMBL" id="ASO07561.1"/>
    </source>
</evidence>
<sequence>MQIIYYVFQLSESNSDYLSSPSMGEVRGGRITLAKPFNTVALTVKAG</sequence>
<organism evidence="1 2">
    <name type="scientific">Arenibacter algicola</name>
    <dbReference type="NCBI Taxonomy" id="616991"/>
    <lineage>
        <taxon>Bacteria</taxon>
        <taxon>Pseudomonadati</taxon>
        <taxon>Bacteroidota</taxon>
        <taxon>Flavobacteriia</taxon>
        <taxon>Flavobacteriales</taxon>
        <taxon>Flavobacteriaceae</taxon>
        <taxon>Arenibacter</taxon>
    </lineage>
</organism>
<dbReference type="RefSeq" id="WP_157730938.1">
    <property type="nucleotide sequence ID" value="NZ_CP022515.1"/>
</dbReference>